<organism evidence="4 5">
    <name type="scientific">Cylicocyclus nassatus</name>
    <name type="common">Nematode worm</name>
    <dbReference type="NCBI Taxonomy" id="53992"/>
    <lineage>
        <taxon>Eukaryota</taxon>
        <taxon>Metazoa</taxon>
        <taxon>Ecdysozoa</taxon>
        <taxon>Nematoda</taxon>
        <taxon>Chromadorea</taxon>
        <taxon>Rhabditida</taxon>
        <taxon>Rhabditina</taxon>
        <taxon>Rhabditomorpha</taxon>
        <taxon>Strongyloidea</taxon>
        <taxon>Strongylidae</taxon>
        <taxon>Cylicocyclus</taxon>
    </lineage>
</organism>
<feature type="region of interest" description="Disordered" evidence="2">
    <location>
        <begin position="1001"/>
        <end position="1051"/>
    </location>
</feature>
<feature type="compositionally biased region" description="Low complexity" evidence="2">
    <location>
        <begin position="1131"/>
        <end position="1152"/>
    </location>
</feature>
<keyword evidence="1" id="KW-0862">Zinc</keyword>
<gene>
    <name evidence="4" type="ORF">CYNAS_LOCUS20526</name>
</gene>
<dbReference type="EMBL" id="CATQJL010000316">
    <property type="protein sequence ID" value="CAJ0608543.1"/>
    <property type="molecule type" value="Genomic_DNA"/>
</dbReference>
<feature type="compositionally biased region" description="Basic and acidic residues" evidence="2">
    <location>
        <begin position="821"/>
        <end position="838"/>
    </location>
</feature>
<sequence>MEGPPLVSRHSIDDDDVQGLGYGVGDSGSGPFSAALLEPNVQDVMSMELAHHDMGGYLDPRSFGGGALGFDDYNTSSSLYDVNTSFGDDITTDQKELFSNEAVAFTQVNPSSQAKPVRTEHNASVIPNNKYENVLRYDQTRNVPTYPVKTADPSTCTQYAPVRTLINSSIKSHGSSSSRRTSSRSAQKKEAIDPKRVEDEVARNVSQILSATKQQRLAMEAQQRNGTAAPQPPRIAYACPDCHKTVTSARNLQRHRQTCTARVNGGNGTGMPSSSSVSSSSVGICPTSTSVMISPTSSYSNLSYNNYNMSGEDHQYADWSRSNSYSAPQSVSSQHERSINEPADQLGTLDPNSISCRLEDACLHPLTLDMDEPRALSSSGSTSSASTGTHSSGAVFVCESCKKSVSSLRSLKRHHTTCKQYIAENGPPPESDRSSSSYRSCNSGNSSAGDLLILAENAKAVNSSVSHQIFNSTQRPNLSLPPPQPAVVCVRSKLTDQFESSPVAKAPPQLPLVTSSSCRCSLTDCNCTPSTSPQQSVSCAPKQAANNNTCEDCNRQLCSASNLKRHRATCKIVMQKQYSRNGGVVSPVSKPVQQQKWQPVEIAARERMIIDRSYAAALAASQEARQHMPQQQSQMITRAGGDNTGSFVIVQDQGVVGERPWITVGEHLRAQHMQQKVLEAQNLQNQNSQPLGSGSTTQSLDSITPPDSAKVLLNNNNNETLPEEQKSEEFESIDSENDTSAHESASQYPSERKPSLTSYKCNVISRLPMSQSTPVMRCSSTVEQKPIYDVKTTGPQAGTQNSGNTITPLESIITTQPLPSERADTFDGSRNTGERRSSDSIQTTIPTVGASSLLMPTRQAAPLSSEFQCPECLKTYSCRKNVKRHRMAVHKLSAEEVSRPMSASHSMSNSNDSTSYSQLSQPLPNRMTMARSEYKTEGHMMSSPQQLIQQNRYQDRVDNPWGNQHEMQHQHVQGSWSRSREYVDDEESAETARIAAELKRSAEQEMAEIEGKKPRTELAEADTTFHEETEQSSAHPSDGNRMQAADGSVNSVNASAHSTMNTWMEQKPLAMEAAHATRSSSTTAAVVQGNQTSTRVNKRPPHVCVDCNRVLSSDYSLRRHRLTCIEARNNGTAQSAGQSGTTSTNSSSVGGEESSHLQDVMLGSAYIGNDRSSDSMSLSDPMLSHVALSTPLHPQSVQFSRSTSLSGSGSSAVDEWYERHSLRKTDDVPDSTTSQRLDRSTSPGLLSTSSEGAQPGTLQYTRKRANSGGTNAQNEGGPSRPQHKHLCQLDRCEEFALTDADAVADWDSGRVAHVITQGI</sequence>
<feature type="domain" description="C2H2-type" evidence="3">
    <location>
        <begin position="237"/>
        <end position="264"/>
    </location>
</feature>
<feature type="compositionally biased region" description="Low complexity" evidence="2">
    <location>
        <begin position="168"/>
        <end position="185"/>
    </location>
</feature>
<feature type="region of interest" description="Disordered" evidence="2">
    <location>
        <begin position="686"/>
        <end position="755"/>
    </location>
</feature>
<feature type="compositionally biased region" description="Low complexity" evidence="2">
    <location>
        <begin position="899"/>
        <end position="920"/>
    </location>
</feature>
<protein>
    <recommendedName>
        <fullName evidence="3">C2H2-type domain-containing protein</fullName>
    </recommendedName>
</protein>
<dbReference type="SMART" id="SM00355">
    <property type="entry name" value="ZnF_C2H2"/>
    <property type="match status" value="5"/>
</dbReference>
<keyword evidence="5" id="KW-1185">Reference proteome</keyword>
<proteinExistence type="predicted"/>
<feature type="compositionally biased region" description="Polar residues" evidence="2">
    <location>
        <begin position="320"/>
        <end position="333"/>
    </location>
</feature>
<feature type="compositionally biased region" description="Polar residues" evidence="2">
    <location>
        <begin position="742"/>
        <end position="755"/>
    </location>
</feature>
<dbReference type="PROSITE" id="PS50157">
    <property type="entry name" value="ZINC_FINGER_C2H2_2"/>
    <property type="match status" value="2"/>
</dbReference>
<evidence type="ECO:0000256" key="1">
    <source>
        <dbReference type="PROSITE-ProRule" id="PRU00042"/>
    </source>
</evidence>
<feature type="domain" description="C2H2-type" evidence="3">
    <location>
        <begin position="867"/>
        <end position="895"/>
    </location>
</feature>
<dbReference type="InterPro" id="IPR013087">
    <property type="entry name" value="Znf_C2H2_type"/>
</dbReference>
<keyword evidence="1" id="KW-0863">Zinc-finger</keyword>
<comment type="caution">
    <text evidence="4">The sequence shown here is derived from an EMBL/GenBank/DDBJ whole genome shotgun (WGS) entry which is preliminary data.</text>
</comment>
<name>A0AA36HEL0_CYLNA</name>
<feature type="compositionally biased region" description="Polar residues" evidence="2">
    <location>
        <begin position="1267"/>
        <end position="1276"/>
    </location>
</feature>
<feature type="compositionally biased region" description="Polar residues" evidence="2">
    <location>
        <begin position="1230"/>
        <end position="1260"/>
    </location>
</feature>
<feature type="compositionally biased region" description="Basic and acidic residues" evidence="2">
    <location>
        <begin position="1001"/>
        <end position="1029"/>
    </location>
</feature>
<feature type="region of interest" description="Disordered" evidence="2">
    <location>
        <begin position="894"/>
        <end position="922"/>
    </location>
</feature>
<evidence type="ECO:0000259" key="3">
    <source>
        <dbReference type="PROSITE" id="PS50157"/>
    </source>
</evidence>
<reference evidence="4" key="1">
    <citation type="submission" date="2023-07" db="EMBL/GenBank/DDBJ databases">
        <authorList>
            <consortium name="CYATHOMIX"/>
        </authorList>
    </citation>
    <scope>NUCLEOTIDE SEQUENCE</scope>
    <source>
        <strain evidence="4">N/A</strain>
    </source>
</reference>
<feature type="region of interest" description="Disordered" evidence="2">
    <location>
        <begin position="1131"/>
        <end position="1155"/>
    </location>
</feature>
<feature type="region of interest" description="Disordered" evidence="2">
    <location>
        <begin position="261"/>
        <end position="282"/>
    </location>
</feature>
<feature type="compositionally biased region" description="Basic and acidic residues" evidence="2">
    <location>
        <begin position="187"/>
        <end position="201"/>
    </location>
</feature>
<feature type="region of interest" description="Disordered" evidence="2">
    <location>
        <begin position="819"/>
        <end position="842"/>
    </location>
</feature>
<feature type="region of interest" description="Disordered" evidence="2">
    <location>
        <begin position="320"/>
        <end position="346"/>
    </location>
</feature>
<evidence type="ECO:0000313" key="5">
    <source>
        <dbReference type="Proteomes" id="UP001176961"/>
    </source>
</evidence>
<accession>A0AA36HEL0</accession>
<evidence type="ECO:0000256" key="2">
    <source>
        <dbReference type="SAM" id="MobiDB-lite"/>
    </source>
</evidence>
<dbReference type="Pfam" id="PF00096">
    <property type="entry name" value="zf-C2H2"/>
    <property type="match status" value="1"/>
</dbReference>
<evidence type="ECO:0000313" key="4">
    <source>
        <dbReference type="EMBL" id="CAJ0608543.1"/>
    </source>
</evidence>
<feature type="compositionally biased region" description="Low complexity" evidence="2">
    <location>
        <begin position="273"/>
        <end position="282"/>
    </location>
</feature>
<feature type="region of interest" description="Disordered" evidence="2">
    <location>
        <begin position="419"/>
        <end position="442"/>
    </location>
</feature>
<feature type="region of interest" description="Disordered" evidence="2">
    <location>
        <begin position="1224"/>
        <end position="1284"/>
    </location>
</feature>
<dbReference type="Proteomes" id="UP001176961">
    <property type="component" value="Unassembled WGS sequence"/>
</dbReference>
<keyword evidence="1" id="KW-0479">Metal-binding</keyword>
<feature type="region of interest" description="Disordered" evidence="2">
    <location>
        <begin position="168"/>
        <end position="201"/>
    </location>
</feature>
<feature type="compositionally biased region" description="Polar residues" evidence="2">
    <location>
        <begin position="686"/>
        <end position="702"/>
    </location>
</feature>
<dbReference type="PROSITE" id="PS00028">
    <property type="entry name" value="ZINC_FINGER_C2H2_1"/>
    <property type="match status" value="1"/>
</dbReference>
<dbReference type="GO" id="GO:0008270">
    <property type="term" value="F:zinc ion binding"/>
    <property type="evidence" value="ECO:0007669"/>
    <property type="project" value="UniProtKB-KW"/>
</dbReference>